<evidence type="ECO:0000256" key="1">
    <source>
        <dbReference type="RuleBase" id="RU003860"/>
    </source>
</evidence>
<evidence type="ECO:0000313" key="3">
    <source>
        <dbReference type="Proteomes" id="UP000223606"/>
    </source>
</evidence>
<protein>
    <submittedName>
        <fullName evidence="2">Transcriptional regulator BolA</fullName>
    </submittedName>
</protein>
<keyword evidence="3" id="KW-1185">Reference proteome</keyword>
<comment type="similarity">
    <text evidence="1">Belongs to the BolA/IbaG family.</text>
</comment>
<dbReference type="InterPro" id="IPR002634">
    <property type="entry name" value="BolA"/>
</dbReference>
<accession>A0A2C9DC91</accession>
<gene>
    <name evidence="2" type="ORF">HDIA_4335</name>
</gene>
<organism evidence="2 3">
    <name type="scientific">Hartmannibacter diazotrophicus</name>
    <dbReference type="NCBI Taxonomy" id="1482074"/>
    <lineage>
        <taxon>Bacteria</taxon>
        <taxon>Pseudomonadati</taxon>
        <taxon>Pseudomonadota</taxon>
        <taxon>Alphaproteobacteria</taxon>
        <taxon>Hyphomicrobiales</taxon>
        <taxon>Pleomorphomonadaceae</taxon>
        <taxon>Hartmannibacter</taxon>
    </lineage>
</organism>
<dbReference type="RefSeq" id="WP_099559085.1">
    <property type="nucleotide sequence ID" value="NZ_LT960614.1"/>
</dbReference>
<dbReference type="GO" id="GO:0016226">
    <property type="term" value="P:iron-sulfur cluster assembly"/>
    <property type="evidence" value="ECO:0007669"/>
    <property type="project" value="TreeGrafter"/>
</dbReference>
<dbReference type="PANTHER" id="PTHR46230:SF7">
    <property type="entry name" value="BOLA-LIKE PROTEIN 1"/>
    <property type="match status" value="1"/>
</dbReference>
<dbReference type="InterPro" id="IPR036065">
    <property type="entry name" value="BolA-like_sf"/>
</dbReference>
<dbReference type="EMBL" id="LT960614">
    <property type="protein sequence ID" value="SON57876.1"/>
    <property type="molecule type" value="Genomic_DNA"/>
</dbReference>
<dbReference type="PANTHER" id="PTHR46230">
    <property type="match status" value="1"/>
</dbReference>
<dbReference type="Gene3D" id="3.30.300.90">
    <property type="entry name" value="BolA-like"/>
    <property type="match status" value="1"/>
</dbReference>
<dbReference type="SUPFAM" id="SSF82657">
    <property type="entry name" value="BolA-like"/>
    <property type="match status" value="1"/>
</dbReference>
<evidence type="ECO:0000313" key="2">
    <source>
        <dbReference type="EMBL" id="SON57876.1"/>
    </source>
</evidence>
<dbReference type="Pfam" id="PF01722">
    <property type="entry name" value="BolA"/>
    <property type="match status" value="1"/>
</dbReference>
<dbReference type="AlphaFoldDB" id="A0A2C9DC91"/>
<dbReference type="OrthoDB" id="9811118at2"/>
<dbReference type="Proteomes" id="UP000223606">
    <property type="component" value="Chromosome 1"/>
</dbReference>
<name>A0A2C9DC91_9HYPH</name>
<sequence length="99" mass="10646">MTTRRERISAALQKAFSPESLEVIDESHHHEGHGGWSESGETHFRIRIKSAAFDGKSRLSQHRLVNDVLKDELQGGLHALAIEAQGSGVNGSGANSSAS</sequence>
<dbReference type="PIRSF" id="PIRSF003113">
    <property type="entry name" value="BolA"/>
    <property type="match status" value="1"/>
</dbReference>
<reference evidence="3" key="1">
    <citation type="submission" date="2017-09" db="EMBL/GenBank/DDBJ databases">
        <title>Genome sequence of Nannocystis excedens DSM 71.</title>
        <authorList>
            <person name="Blom J."/>
        </authorList>
    </citation>
    <scope>NUCLEOTIDE SEQUENCE [LARGE SCALE GENOMIC DNA]</scope>
    <source>
        <strain evidence="3">type strain: E19</strain>
    </source>
</reference>
<dbReference type="KEGG" id="hdi:HDIA_4335"/>
<proteinExistence type="inferred from homology"/>